<evidence type="ECO:0000313" key="1">
    <source>
        <dbReference type="EMBL" id="CAG7658622.1"/>
    </source>
</evidence>
<accession>A0ABM8VU49</accession>
<organism evidence="1 2">
    <name type="scientific">Paenibacillus allorhizosphaerae</name>
    <dbReference type="NCBI Taxonomy" id="2849866"/>
    <lineage>
        <taxon>Bacteria</taxon>
        <taxon>Bacillati</taxon>
        <taxon>Bacillota</taxon>
        <taxon>Bacilli</taxon>
        <taxon>Bacillales</taxon>
        <taxon>Paenibacillaceae</taxon>
        <taxon>Paenibacillus</taxon>
    </lineage>
</organism>
<gene>
    <name evidence="1" type="ORF">PAECIP111802_07101</name>
</gene>
<sequence length="51" mass="5943">MMWKMRSGFMFIDNAFVPMGKLYETVNEQLTKEGKPALKVEDELTMMVVRA</sequence>
<dbReference type="Proteomes" id="UP000730618">
    <property type="component" value="Unassembled WGS sequence"/>
</dbReference>
<protein>
    <submittedName>
        <fullName evidence="1">Uncharacterized protein</fullName>
    </submittedName>
</protein>
<comment type="caution">
    <text evidence="1">The sequence shown here is derived from an EMBL/GenBank/DDBJ whole genome shotgun (WGS) entry which is preliminary data.</text>
</comment>
<reference evidence="1 2" key="1">
    <citation type="submission" date="2021-06" db="EMBL/GenBank/DDBJ databases">
        <authorList>
            <person name="Criscuolo A."/>
        </authorList>
    </citation>
    <scope>NUCLEOTIDE SEQUENCE [LARGE SCALE GENOMIC DNA]</scope>
    <source>
        <strain evidence="2">CIP 111802</strain>
    </source>
</reference>
<keyword evidence="2" id="KW-1185">Reference proteome</keyword>
<evidence type="ECO:0000313" key="2">
    <source>
        <dbReference type="Proteomes" id="UP000730618"/>
    </source>
</evidence>
<dbReference type="EMBL" id="CAJVCE010000044">
    <property type="protein sequence ID" value="CAG7658622.1"/>
    <property type="molecule type" value="Genomic_DNA"/>
</dbReference>
<dbReference type="RefSeq" id="WP_218103222.1">
    <property type="nucleotide sequence ID" value="NZ_CAJVCE010000044.1"/>
</dbReference>
<proteinExistence type="predicted"/>
<name>A0ABM8VU49_9BACL</name>